<reference evidence="2" key="2">
    <citation type="journal article" date="2014" name="Int. J. Syst. Evol. Microbiol.">
        <title>Complete genome sequence of Corynebacterium casei LMG S-19264T (=DSM 44701T), isolated from a smear-ripened cheese.</title>
        <authorList>
            <consortium name="US DOE Joint Genome Institute (JGI-PGF)"/>
            <person name="Walter F."/>
            <person name="Albersmeier A."/>
            <person name="Kalinowski J."/>
            <person name="Ruckert C."/>
        </authorList>
    </citation>
    <scope>NUCLEOTIDE SEQUENCE</scope>
    <source>
        <strain evidence="2">CGMCC 1.8885</strain>
    </source>
</reference>
<keyword evidence="4" id="KW-1185">Reference proteome</keyword>
<dbReference type="Proteomes" id="UP000652720">
    <property type="component" value="Unassembled WGS sequence"/>
</dbReference>
<reference evidence="2" key="4">
    <citation type="submission" date="2023-08" db="EMBL/GenBank/DDBJ databases">
        <authorList>
            <person name="Sun Q."/>
            <person name="Zhou Y."/>
        </authorList>
    </citation>
    <scope>NUCLEOTIDE SEQUENCE</scope>
    <source>
        <strain evidence="3">CGMCC 1.8884</strain>
        <strain evidence="2">CGMCC 1.8885</strain>
    </source>
</reference>
<dbReference type="AlphaFoldDB" id="A0AAV4K0Y3"/>
<dbReference type="SUPFAM" id="SSF47413">
    <property type="entry name" value="lambda repressor-like DNA-binding domains"/>
    <property type="match status" value="1"/>
</dbReference>
<dbReference type="CDD" id="cd00093">
    <property type="entry name" value="HTH_XRE"/>
    <property type="match status" value="1"/>
</dbReference>
<comment type="caution">
    <text evidence="2">The sequence shown here is derived from an EMBL/GenBank/DDBJ whole genome shotgun (WGS) entry which is preliminary data.</text>
</comment>
<gene>
    <name evidence="3" type="ORF">GCM10008021_15060</name>
    <name evidence="2" type="ORF">GCM10010914_05410</name>
</gene>
<reference evidence="3" key="1">
    <citation type="journal article" date="2014" name="Int. J. Syst. Evol. Microbiol.">
        <title>Complete genome of a new Firmicutes species belonging to the dominant human colonic microbiota ('Ruminococcus bicirculans') reveals two chromosomes and a selective capacity to utilize plant glucans.</title>
        <authorList>
            <consortium name="NISC Comparative Sequencing Program"/>
            <person name="Wegmann U."/>
            <person name="Louis P."/>
            <person name="Goesmann A."/>
            <person name="Henrissat B."/>
            <person name="Duncan S.H."/>
            <person name="Flint H.J."/>
        </authorList>
    </citation>
    <scope>NUCLEOTIDE SEQUENCE</scope>
    <source>
        <strain evidence="3">CGMCC 1.8884</strain>
    </source>
</reference>
<name>A0AAV4K0Y3_9DEIO</name>
<proteinExistence type="predicted"/>
<dbReference type="Pfam" id="PF01381">
    <property type="entry name" value="HTH_3"/>
    <property type="match status" value="1"/>
</dbReference>
<dbReference type="GO" id="GO:0003677">
    <property type="term" value="F:DNA binding"/>
    <property type="evidence" value="ECO:0007669"/>
    <property type="project" value="InterPro"/>
</dbReference>
<dbReference type="Gene3D" id="1.10.260.40">
    <property type="entry name" value="lambda repressor-like DNA-binding domains"/>
    <property type="match status" value="1"/>
</dbReference>
<dbReference type="EMBL" id="BMMA01000003">
    <property type="protein sequence ID" value="GGI74287.1"/>
    <property type="molecule type" value="Genomic_DNA"/>
</dbReference>
<evidence type="ECO:0000313" key="2">
    <source>
        <dbReference type="EMBL" id="GGI74287.1"/>
    </source>
</evidence>
<evidence type="ECO:0000313" key="5">
    <source>
        <dbReference type="Proteomes" id="UP000652720"/>
    </source>
</evidence>
<dbReference type="Proteomes" id="UP000630135">
    <property type="component" value="Unassembled WGS sequence"/>
</dbReference>
<dbReference type="EMBL" id="BMLZ01000016">
    <property type="protein sequence ID" value="GGP29855.1"/>
    <property type="molecule type" value="Genomic_DNA"/>
</dbReference>
<feature type="domain" description="HTH cro/C1-type" evidence="1">
    <location>
        <begin position="1"/>
        <end position="46"/>
    </location>
</feature>
<reference evidence="4" key="3">
    <citation type="journal article" date="2019" name="Int. J. Syst. Evol. Microbiol.">
        <title>The Global Catalogue of Microorganisms (GCM) 10K type strain sequencing project: providing services to taxonomists for standard genome sequencing and annotation.</title>
        <authorList>
            <consortium name="The Broad Institute Genomics Platform"/>
            <consortium name="The Broad Institute Genome Sequencing Center for Infectious Disease"/>
            <person name="Wu L."/>
            <person name="Ma J."/>
        </authorList>
    </citation>
    <scope>NUCLEOTIDE SEQUENCE [LARGE SCALE GENOMIC DNA]</scope>
    <source>
        <strain evidence="4">CGMCC 1.8884</strain>
    </source>
</reference>
<sequence>MTLEDLGERSNLEWSYLSQVERGIRNITVDNMDAIARGLGLPLRDLL</sequence>
<protein>
    <recommendedName>
        <fullName evidence="1">HTH cro/C1-type domain-containing protein</fullName>
    </recommendedName>
</protein>
<organism evidence="2 5">
    <name type="scientific">Deinococcus wulumuqiensis</name>
    <dbReference type="NCBI Taxonomy" id="980427"/>
    <lineage>
        <taxon>Bacteria</taxon>
        <taxon>Thermotogati</taxon>
        <taxon>Deinococcota</taxon>
        <taxon>Deinococci</taxon>
        <taxon>Deinococcales</taxon>
        <taxon>Deinococcaceae</taxon>
        <taxon>Deinococcus</taxon>
    </lineage>
</organism>
<dbReference type="InterPro" id="IPR010982">
    <property type="entry name" value="Lambda_DNA-bd_dom_sf"/>
</dbReference>
<dbReference type="PROSITE" id="PS50943">
    <property type="entry name" value="HTH_CROC1"/>
    <property type="match status" value="1"/>
</dbReference>
<evidence type="ECO:0000259" key="1">
    <source>
        <dbReference type="PROSITE" id="PS50943"/>
    </source>
</evidence>
<dbReference type="InterPro" id="IPR001387">
    <property type="entry name" value="Cro/C1-type_HTH"/>
</dbReference>
<evidence type="ECO:0000313" key="4">
    <source>
        <dbReference type="Proteomes" id="UP000630135"/>
    </source>
</evidence>
<evidence type="ECO:0000313" key="3">
    <source>
        <dbReference type="EMBL" id="GGP29855.1"/>
    </source>
</evidence>
<accession>A0AAV4K0Y3</accession>